<protein>
    <recommendedName>
        <fullName evidence="3">DUF4828 domain-containing protein</fullName>
    </recommendedName>
</protein>
<name>A0A4R5NNX3_9LACO</name>
<evidence type="ECO:0000313" key="2">
    <source>
        <dbReference type="Proteomes" id="UP000294854"/>
    </source>
</evidence>
<dbReference type="AlphaFoldDB" id="A0A4R5NNX3"/>
<dbReference type="OrthoDB" id="2246468at2"/>
<keyword evidence="2" id="KW-1185">Reference proteome</keyword>
<evidence type="ECO:0000313" key="1">
    <source>
        <dbReference type="EMBL" id="TDG78260.1"/>
    </source>
</evidence>
<reference evidence="1 2" key="1">
    <citation type="journal article" date="2019" name="Appl. Microbiol. Biotechnol.">
        <title>Uncovering carbohydrate metabolism through a genotype-phenotype association study of 56 lactic acid bacteria genomes.</title>
        <authorList>
            <person name="Buron-Moles G."/>
            <person name="Chailyan A."/>
            <person name="Dolejs I."/>
            <person name="Forster J."/>
            <person name="Miks M.H."/>
        </authorList>
    </citation>
    <scope>NUCLEOTIDE SEQUENCE [LARGE SCALE GENOMIC DNA]</scope>
    <source>
        <strain evidence="1 2">ATCC 49373</strain>
    </source>
</reference>
<accession>A0A4R5NNX3</accession>
<dbReference type="Pfam" id="PF16110">
    <property type="entry name" value="DUF4828"/>
    <property type="match status" value="1"/>
</dbReference>
<dbReference type="Proteomes" id="UP000294854">
    <property type="component" value="Unassembled WGS sequence"/>
</dbReference>
<dbReference type="EMBL" id="PUFO01000044">
    <property type="protein sequence ID" value="TDG78260.1"/>
    <property type="molecule type" value="Genomic_DNA"/>
</dbReference>
<gene>
    <name evidence="1" type="ORF">C5L31_001446</name>
</gene>
<dbReference type="STRING" id="1122149.FD44_GL000088"/>
<comment type="caution">
    <text evidence="1">The sequence shown here is derived from an EMBL/GenBank/DDBJ whole genome shotgun (WGS) entry which is preliminary data.</text>
</comment>
<proteinExistence type="predicted"/>
<evidence type="ECO:0008006" key="3">
    <source>
        <dbReference type="Google" id="ProtNLM"/>
    </source>
</evidence>
<dbReference type="RefSeq" id="WP_010619658.1">
    <property type="nucleotide sequence ID" value="NZ_CP042371.1"/>
</dbReference>
<sequence>MNNNNDGLRHGLFDQFKRRLSKRDRSHVKEPLTDDVSPLFYSGTWRYVDDQHNRIHQLEISPDMSVKIDHQPLQVTVKSMTKESLIFIDKFGYRLVLTANDKQPTHLFDEADNQDYLILIADK</sequence>
<dbReference type="InterPro" id="IPR032254">
    <property type="entry name" value="DUF4828"/>
</dbReference>
<organism evidence="1 2">
    <name type="scientific">Secundilactobacillus malefermentans</name>
    <dbReference type="NCBI Taxonomy" id="176292"/>
    <lineage>
        <taxon>Bacteria</taxon>
        <taxon>Bacillati</taxon>
        <taxon>Bacillota</taxon>
        <taxon>Bacilli</taxon>
        <taxon>Lactobacillales</taxon>
        <taxon>Lactobacillaceae</taxon>
        <taxon>Secundilactobacillus</taxon>
    </lineage>
</organism>